<dbReference type="SUPFAM" id="SSF50729">
    <property type="entry name" value="PH domain-like"/>
    <property type="match status" value="1"/>
</dbReference>
<organism evidence="2 3">
    <name type="scientific">Ancylostoma ceylanicum</name>
    <dbReference type="NCBI Taxonomy" id="53326"/>
    <lineage>
        <taxon>Eukaryota</taxon>
        <taxon>Metazoa</taxon>
        <taxon>Ecdysozoa</taxon>
        <taxon>Nematoda</taxon>
        <taxon>Chromadorea</taxon>
        <taxon>Rhabditida</taxon>
        <taxon>Rhabditina</taxon>
        <taxon>Rhabditomorpha</taxon>
        <taxon>Strongyloidea</taxon>
        <taxon>Ancylostomatidae</taxon>
        <taxon>Ancylostomatinae</taxon>
        <taxon>Ancylostoma</taxon>
    </lineage>
</organism>
<gene>
    <name evidence="2" type="ORF">ANCCEY_04391</name>
</gene>
<evidence type="ECO:0000313" key="2">
    <source>
        <dbReference type="EMBL" id="EPB76491.1"/>
    </source>
</evidence>
<name>A0A0D6M2D8_9BILA</name>
<evidence type="ECO:0000256" key="1">
    <source>
        <dbReference type="SAM" id="MobiDB-lite"/>
    </source>
</evidence>
<feature type="region of interest" description="Disordered" evidence="1">
    <location>
        <begin position="60"/>
        <end position="79"/>
    </location>
</feature>
<sequence length="335" mass="36156">MAADEVKQTSEQQMRTLQFNDKVSRLNREFIRQLQEWYKQCAHYDFAKRRLETGAKDGELNDSVKVSTPSGAPPRFSLGGNVSVIKPNLDITLTAPSPKVSESTGTSGNAPAGGGRKRAIRGGGPAGGSETVVFRGSDSGTVSSVAAPLPTTNLPKPTPGFWSSQKKDNDSNETVPPVSFGNGKPLSFGANKDDKPTLTFPTFGAKKDEESSEKKSTLTFPSFGGAKDSDKDGEKKCSVFKLVDKQYTKMGVGMLHLKEIDGKKSVLVRAATAIGTVWVNALMNKTMKVAKADEKGEKLRLTCPASEKEISTYVIRFPSVKEATKVREEIEEASK</sequence>
<evidence type="ECO:0000313" key="3">
    <source>
        <dbReference type="Proteomes" id="UP000054495"/>
    </source>
</evidence>
<dbReference type="Proteomes" id="UP000054495">
    <property type="component" value="Unassembled WGS sequence"/>
</dbReference>
<reference evidence="2 3" key="1">
    <citation type="submission" date="2013-05" db="EMBL/GenBank/DDBJ databases">
        <title>Draft genome of the parasitic nematode Anyclostoma ceylanicum.</title>
        <authorList>
            <person name="Mitreva M."/>
        </authorList>
    </citation>
    <scope>NUCLEOTIDE SEQUENCE [LARGE SCALE GENOMIC DNA]</scope>
</reference>
<feature type="region of interest" description="Disordered" evidence="1">
    <location>
        <begin position="93"/>
        <end position="197"/>
    </location>
</feature>
<evidence type="ECO:0008006" key="4">
    <source>
        <dbReference type="Google" id="ProtNLM"/>
    </source>
</evidence>
<protein>
    <recommendedName>
        <fullName evidence="4">RanBD1 domain-containing protein</fullName>
    </recommendedName>
</protein>
<accession>A0A0D6M2D8</accession>
<feature type="compositionally biased region" description="Polar residues" evidence="1">
    <location>
        <begin position="100"/>
        <end position="109"/>
    </location>
</feature>
<dbReference type="InterPro" id="IPR011993">
    <property type="entry name" value="PH-like_dom_sf"/>
</dbReference>
<dbReference type="EMBL" id="KE124862">
    <property type="protein sequence ID" value="EPB76491.1"/>
    <property type="molecule type" value="Genomic_DNA"/>
</dbReference>
<dbReference type="AlphaFoldDB" id="A0A0D6M2D8"/>
<dbReference type="Gene3D" id="2.30.29.30">
    <property type="entry name" value="Pleckstrin-homology domain (PH domain)/Phosphotyrosine-binding domain (PTB)"/>
    <property type="match status" value="1"/>
</dbReference>
<keyword evidence="3" id="KW-1185">Reference proteome</keyword>
<proteinExistence type="predicted"/>